<feature type="region of interest" description="Disordered" evidence="1">
    <location>
        <begin position="25"/>
        <end position="132"/>
    </location>
</feature>
<sequence length="421" mass="43420">MSGPSKPNWVSQSDMDAIKAFNASLTSASNRSRPGRSRAPVAGGGGGSGFASGRASNFAVPLPRTGSGVRTGPGTSWAVGPTTAQPQFKPVSPRARSRSPTQAASTPTYTVGPLPGTTTPKPPSPPKIRNPVLVAGGPIVAEPRATPAAIVPEPAGHFQQQPPPQGREIITTNMTPDDSSKPWIPAHLQQKSAFGAIRHLSEITGLALDELTSDGVSIPAVPKNRSASVNVPVAVGTQANTSTAQGYVDSNAWMSAYANRGNTNSGIPTQVRSESTAPAPRVASYSEMDVDMADGSIVPTVASENIQQGPWKVGTLTDSRWASTPAAKPSPFAAAPTAFPFVPSTSGFQSQQTFGNTTQNVPASVGRSVFGGSSTENVKPNPPPSNPIDATSLNFAKILTDAIVESKGGKKMATLKDSRWA</sequence>
<accession>A0A1L7X9F6</accession>
<name>A0A1L7X9F6_9HELO</name>
<protein>
    <submittedName>
        <fullName evidence="2">Uncharacterized protein</fullName>
    </submittedName>
</protein>
<dbReference type="Proteomes" id="UP000184330">
    <property type="component" value="Unassembled WGS sequence"/>
</dbReference>
<evidence type="ECO:0000313" key="2">
    <source>
        <dbReference type="EMBL" id="CZR61659.1"/>
    </source>
</evidence>
<organism evidence="2 3">
    <name type="scientific">Phialocephala subalpina</name>
    <dbReference type="NCBI Taxonomy" id="576137"/>
    <lineage>
        <taxon>Eukaryota</taxon>
        <taxon>Fungi</taxon>
        <taxon>Dikarya</taxon>
        <taxon>Ascomycota</taxon>
        <taxon>Pezizomycotina</taxon>
        <taxon>Leotiomycetes</taxon>
        <taxon>Helotiales</taxon>
        <taxon>Mollisiaceae</taxon>
        <taxon>Phialocephala</taxon>
        <taxon>Phialocephala fortinii species complex</taxon>
    </lineage>
</organism>
<keyword evidence="3" id="KW-1185">Reference proteome</keyword>
<evidence type="ECO:0000313" key="3">
    <source>
        <dbReference type="Proteomes" id="UP000184330"/>
    </source>
</evidence>
<evidence type="ECO:0000256" key="1">
    <source>
        <dbReference type="SAM" id="MobiDB-lite"/>
    </source>
</evidence>
<gene>
    <name evidence="2" type="ORF">PAC_11556</name>
</gene>
<reference evidence="2 3" key="1">
    <citation type="submission" date="2016-03" db="EMBL/GenBank/DDBJ databases">
        <authorList>
            <person name="Ploux O."/>
        </authorList>
    </citation>
    <scope>NUCLEOTIDE SEQUENCE [LARGE SCALE GENOMIC DNA]</scope>
    <source>
        <strain evidence="2 3">UAMH 11012</strain>
    </source>
</reference>
<feature type="compositionally biased region" description="Low complexity" evidence="1">
    <location>
        <begin position="106"/>
        <end position="119"/>
    </location>
</feature>
<dbReference type="AlphaFoldDB" id="A0A1L7X9F6"/>
<proteinExistence type="predicted"/>
<dbReference type="OrthoDB" id="3565260at2759"/>
<dbReference type="EMBL" id="FJOG01000018">
    <property type="protein sequence ID" value="CZR61659.1"/>
    <property type="molecule type" value="Genomic_DNA"/>
</dbReference>